<dbReference type="CDD" id="cd00609">
    <property type="entry name" value="AAT_like"/>
    <property type="match status" value="1"/>
</dbReference>
<organism evidence="8 9">
    <name type="scientific">Mumia zhuanghuii</name>
    <dbReference type="NCBI Taxonomy" id="2585211"/>
    <lineage>
        <taxon>Bacteria</taxon>
        <taxon>Bacillati</taxon>
        <taxon>Actinomycetota</taxon>
        <taxon>Actinomycetes</taxon>
        <taxon>Propionibacteriales</taxon>
        <taxon>Nocardioidaceae</taxon>
        <taxon>Mumia</taxon>
    </lineage>
</organism>
<feature type="domain" description="Aminotransferase class I/classII large" evidence="7">
    <location>
        <begin position="116"/>
        <end position="400"/>
    </location>
</feature>
<evidence type="ECO:0000313" key="9">
    <source>
        <dbReference type="Proteomes" id="UP000306740"/>
    </source>
</evidence>
<feature type="region of interest" description="Disordered" evidence="6">
    <location>
        <begin position="1"/>
        <end position="23"/>
    </location>
</feature>
<dbReference type="GO" id="GO:0008483">
    <property type="term" value="F:transaminase activity"/>
    <property type="evidence" value="ECO:0007669"/>
    <property type="project" value="UniProtKB-KW"/>
</dbReference>
<keyword evidence="8" id="KW-0032">Aminotransferase</keyword>
<dbReference type="GO" id="GO:0030170">
    <property type="term" value="F:pyridoxal phosphate binding"/>
    <property type="evidence" value="ECO:0007669"/>
    <property type="project" value="InterPro"/>
</dbReference>
<evidence type="ECO:0000256" key="4">
    <source>
        <dbReference type="ARBA" id="ARBA00023239"/>
    </source>
</evidence>
<dbReference type="PANTHER" id="PTHR43525">
    <property type="entry name" value="PROTEIN MALY"/>
    <property type="match status" value="1"/>
</dbReference>
<reference evidence="8 9" key="1">
    <citation type="submission" date="2019-05" db="EMBL/GenBank/DDBJ databases">
        <title>Mumia sp. nov., isolated from the intestinal contents of plateau pika (Ochotona curzoniae) in the Qinghai-Tibet plateau of China.</title>
        <authorList>
            <person name="Tian Z."/>
        </authorList>
    </citation>
    <scope>NUCLEOTIDE SEQUENCE [LARGE SCALE GENOMIC DNA]</scope>
    <source>
        <strain evidence="9">527</strain>
    </source>
</reference>
<keyword evidence="4" id="KW-0456">Lyase</keyword>
<comment type="similarity">
    <text evidence="5">Belongs to the class-II pyridoxal-phosphate-dependent aminotransferase family. MalY/PatB cystathionine beta-lyase subfamily.</text>
</comment>
<protein>
    <recommendedName>
        <fullName evidence="2">cysteine-S-conjugate beta-lyase</fullName>
        <ecNumber evidence="2">4.4.1.13</ecNumber>
    </recommendedName>
</protein>
<evidence type="ECO:0000259" key="7">
    <source>
        <dbReference type="Pfam" id="PF00155"/>
    </source>
</evidence>
<dbReference type="Pfam" id="PF00155">
    <property type="entry name" value="Aminotran_1_2"/>
    <property type="match status" value="1"/>
</dbReference>
<keyword evidence="8" id="KW-0808">Transferase</keyword>
<dbReference type="EMBL" id="VDFR01000283">
    <property type="protein sequence ID" value="TNC22024.1"/>
    <property type="molecule type" value="Genomic_DNA"/>
</dbReference>
<sequence>MASSLADAGRIAQTDTPRPVRHDGLVNPLEMLTLDDLHTRTSVKWRLYPPDVLPAFVAEMDVVLAEPVERAMTDALRRGDTGYPIGTGYVEALAAFASQRWGWDGIDVGRSLMVADVMTGVSEVLQLVTEPGSPVIVNPPVYPPFFAFVSKIGRRATDAPLGADGRLDLEALGETFARAAATGLPAAYLLCNPQNPTGTAHRPDELASVARLAHEHGVRVVADEIHAPIVLDGARFTPYLSVEGAEDAFSVMSASKAWNLAGAKAGVVVAGADAEEDLERMPEVVGHGASQMGALGHTAALREGGDWLDEVLSGLSANRSHLAGELARRLPEVRLWEPEATYLAWLDCRALELGDDPAEVFLERGRVALGSGPTFGPGGAGHVRVTAATSKAVLSEIVERMASSVR</sequence>
<dbReference type="AlphaFoldDB" id="A0A5C4LUC7"/>
<gene>
    <name evidence="8" type="ORF">FHE65_36115</name>
</gene>
<dbReference type="GO" id="GO:0047804">
    <property type="term" value="F:cysteine-S-conjugate beta-lyase activity"/>
    <property type="evidence" value="ECO:0007669"/>
    <property type="project" value="UniProtKB-EC"/>
</dbReference>
<accession>A0A5C4LUC7</accession>
<dbReference type="InterPro" id="IPR015424">
    <property type="entry name" value="PyrdxlP-dep_Trfase"/>
</dbReference>
<comment type="cofactor">
    <cofactor evidence="1">
        <name>pyridoxal 5'-phosphate</name>
        <dbReference type="ChEBI" id="CHEBI:597326"/>
    </cofactor>
</comment>
<name>A0A5C4LUC7_9ACTN</name>
<dbReference type="Gene3D" id="3.40.640.10">
    <property type="entry name" value="Type I PLP-dependent aspartate aminotransferase-like (Major domain)"/>
    <property type="match status" value="1"/>
</dbReference>
<comment type="caution">
    <text evidence="8">The sequence shown here is derived from an EMBL/GenBank/DDBJ whole genome shotgun (WGS) entry which is preliminary data.</text>
</comment>
<dbReference type="Gene3D" id="3.90.1150.10">
    <property type="entry name" value="Aspartate Aminotransferase, domain 1"/>
    <property type="match status" value="1"/>
</dbReference>
<dbReference type="SUPFAM" id="SSF53383">
    <property type="entry name" value="PLP-dependent transferases"/>
    <property type="match status" value="1"/>
</dbReference>
<dbReference type="Proteomes" id="UP000306740">
    <property type="component" value="Unassembled WGS sequence"/>
</dbReference>
<dbReference type="InterPro" id="IPR015422">
    <property type="entry name" value="PyrdxlP-dep_Trfase_small"/>
</dbReference>
<dbReference type="InterPro" id="IPR004839">
    <property type="entry name" value="Aminotransferase_I/II_large"/>
</dbReference>
<evidence type="ECO:0000256" key="3">
    <source>
        <dbReference type="ARBA" id="ARBA00022898"/>
    </source>
</evidence>
<keyword evidence="3" id="KW-0663">Pyridoxal phosphate</keyword>
<evidence type="ECO:0000256" key="2">
    <source>
        <dbReference type="ARBA" id="ARBA00012224"/>
    </source>
</evidence>
<evidence type="ECO:0000313" key="8">
    <source>
        <dbReference type="EMBL" id="TNC22024.1"/>
    </source>
</evidence>
<evidence type="ECO:0000256" key="5">
    <source>
        <dbReference type="ARBA" id="ARBA00037974"/>
    </source>
</evidence>
<evidence type="ECO:0000256" key="1">
    <source>
        <dbReference type="ARBA" id="ARBA00001933"/>
    </source>
</evidence>
<proteinExistence type="inferred from homology"/>
<dbReference type="OrthoDB" id="3224382at2"/>
<dbReference type="PANTHER" id="PTHR43525:SF2">
    <property type="entry name" value="CYSTATHIONINE BETA-LYASE-RELATED"/>
    <property type="match status" value="1"/>
</dbReference>
<evidence type="ECO:0000256" key="6">
    <source>
        <dbReference type="SAM" id="MobiDB-lite"/>
    </source>
</evidence>
<dbReference type="InterPro" id="IPR015421">
    <property type="entry name" value="PyrdxlP-dep_Trfase_major"/>
</dbReference>
<dbReference type="EC" id="4.4.1.13" evidence="2"/>
<dbReference type="InterPro" id="IPR051798">
    <property type="entry name" value="Class-II_PLP-Dep_Aminotrans"/>
</dbReference>